<feature type="transmembrane region" description="Helical" evidence="9">
    <location>
        <begin position="408"/>
        <end position="428"/>
    </location>
</feature>
<evidence type="ECO:0000256" key="3">
    <source>
        <dbReference type="ARBA" id="ARBA00022448"/>
    </source>
</evidence>
<evidence type="ECO:0000313" key="11">
    <source>
        <dbReference type="Proteomes" id="UP001204445"/>
    </source>
</evidence>
<keyword evidence="5" id="KW-0769">Symport</keyword>
<dbReference type="AlphaFoldDB" id="A0AAE3HHJ0"/>
<evidence type="ECO:0000256" key="5">
    <source>
        <dbReference type="ARBA" id="ARBA00022847"/>
    </source>
</evidence>
<evidence type="ECO:0000256" key="1">
    <source>
        <dbReference type="ARBA" id="ARBA00004141"/>
    </source>
</evidence>
<keyword evidence="7 9" id="KW-0472">Membrane</keyword>
<accession>A0AAE3HHJ0</accession>
<reference evidence="10" key="1">
    <citation type="submission" date="2022-08" db="EMBL/GenBank/DDBJ databases">
        <title>Genomic Encyclopedia of Type Strains, Phase III (KMG-III): the genomes of soil and plant-associated and newly described type strains.</title>
        <authorList>
            <person name="Whitman W."/>
        </authorList>
    </citation>
    <scope>NUCLEOTIDE SEQUENCE</scope>
    <source>
        <strain evidence="10">HMT 1</strain>
    </source>
</reference>
<evidence type="ECO:0000256" key="4">
    <source>
        <dbReference type="ARBA" id="ARBA00022692"/>
    </source>
</evidence>
<dbReference type="RefSeq" id="WP_259053996.1">
    <property type="nucleotide sequence ID" value="NZ_JANUCT010000003.1"/>
</dbReference>
<protein>
    <submittedName>
        <fullName evidence="10">Na+/proline symporter</fullName>
    </submittedName>
</protein>
<keyword evidence="3" id="KW-0813">Transport</keyword>
<feature type="transmembrane region" description="Helical" evidence="9">
    <location>
        <begin position="78"/>
        <end position="96"/>
    </location>
</feature>
<feature type="transmembrane region" description="Helical" evidence="9">
    <location>
        <begin position="182"/>
        <end position="206"/>
    </location>
</feature>
<dbReference type="PANTHER" id="PTHR48086:SF7">
    <property type="entry name" value="SODIUM-SOLUTE SYMPORTER-RELATED"/>
    <property type="match status" value="1"/>
</dbReference>
<feature type="transmembrane region" description="Helical" evidence="9">
    <location>
        <begin position="353"/>
        <end position="371"/>
    </location>
</feature>
<comment type="similarity">
    <text evidence="2 8">Belongs to the sodium:solute symporter (SSF) (TC 2.A.21) family.</text>
</comment>
<feature type="transmembrane region" description="Helical" evidence="9">
    <location>
        <begin position="39"/>
        <end position="66"/>
    </location>
</feature>
<sequence>MNAVLLGVVVYVVIQFAVGLLVSRHIADEKDYLLAGRRLGLGLATFTVFATWFGAETVVGSAGNIYSTGLTGDTAEPFAYALCLVLLGLFFAARLWRNNYTTFGDFFEQRYSSGVGRLFVFLVVPAGVLWAAAQVRAFGQVVSVISDVDTNVAITIAAAVVVIYTAAGGLMATAVTDVIQGLALLIGLLVLYFAVVGDIGGFQAGIDMIDPQRLQFFSAPDMTTWQLIESWAIPICGATLAAEAIARILGARSASTARNAAVLGGLLYFTVGLIPVFLGLIGPQLVPGLDDPEQIVPTLARDYLSTFAYIVFTGALISAILSTVDSALLAAGGLVSHNVIVSLRPQIDARGKLLAARTTVVGLGVIAYVLALQSGSVYELIATAVSFGTAGVFICGVIGLFTAVGGRYAAYAALLTGAIVWFIGQYLAGWSTPYIVSLATALLAYLLAALFEQRAAPGHQPTGSRARA</sequence>
<dbReference type="PROSITE" id="PS50283">
    <property type="entry name" value="NA_SOLUT_SYMP_3"/>
    <property type="match status" value="1"/>
</dbReference>
<feature type="transmembrane region" description="Helical" evidence="9">
    <location>
        <begin position="231"/>
        <end position="249"/>
    </location>
</feature>
<dbReference type="CDD" id="cd11474">
    <property type="entry name" value="SLC5sbd_CHT"/>
    <property type="match status" value="1"/>
</dbReference>
<feature type="transmembrane region" description="Helical" evidence="9">
    <location>
        <begin position="306"/>
        <end position="332"/>
    </location>
</feature>
<dbReference type="GO" id="GO:0015293">
    <property type="term" value="F:symporter activity"/>
    <property type="evidence" value="ECO:0007669"/>
    <property type="project" value="UniProtKB-KW"/>
</dbReference>
<evidence type="ECO:0000256" key="8">
    <source>
        <dbReference type="RuleBase" id="RU362091"/>
    </source>
</evidence>
<gene>
    <name evidence="10" type="ORF">J2T55_000464</name>
</gene>
<dbReference type="InterPro" id="IPR038377">
    <property type="entry name" value="Na/Glc_symporter_sf"/>
</dbReference>
<feature type="transmembrane region" description="Helical" evidence="9">
    <location>
        <begin position="434"/>
        <end position="451"/>
    </location>
</feature>
<evidence type="ECO:0000256" key="2">
    <source>
        <dbReference type="ARBA" id="ARBA00006434"/>
    </source>
</evidence>
<proteinExistence type="inferred from homology"/>
<feature type="transmembrane region" description="Helical" evidence="9">
    <location>
        <begin position="261"/>
        <end position="286"/>
    </location>
</feature>
<evidence type="ECO:0000313" key="10">
    <source>
        <dbReference type="EMBL" id="MCS3902460.1"/>
    </source>
</evidence>
<evidence type="ECO:0000256" key="6">
    <source>
        <dbReference type="ARBA" id="ARBA00022989"/>
    </source>
</evidence>
<dbReference type="PANTHER" id="PTHR48086">
    <property type="entry name" value="SODIUM/PROLINE SYMPORTER-RELATED"/>
    <property type="match status" value="1"/>
</dbReference>
<feature type="transmembrane region" description="Helical" evidence="9">
    <location>
        <begin position="377"/>
        <end position="401"/>
    </location>
</feature>
<comment type="subcellular location">
    <subcellularLocation>
        <location evidence="1">Membrane</location>
        <topology evidence="1">Multi-pass membrane protein</topology>
    </subcellularLocation>
</comment>
<organism evidence="10 11">
    <name type="scientific">Methylohalomonas lacus</name>
    <dbReference type="NCBI Taxonomy" id="398773"/>
    <lineage>
        <taxon>Bacteria</taxon>
        <taxon>Pseudomonadati</taxon>
        <taxon>Pseudomonadota</taxon>
        <taxon>Gammaproteobacteria</taxon>
        <taxon>Methylohalomonadales</taxon>
        <taxon>Methylohalomonadaceae</taxon>
        <taxon>Methylohalomonas</taxon>
    </lineage>
</organism>
<keyword evidence="6 9" id="KW-1133">Transmembrane helix</keyword>
<dbReference type="Pfam" id="PF00474">
    <property type="entry name" value="SSF"/>
    <property type="match status" value="1"/>
</dbReference>
<feature type="transmembrane region" description="Helical" evidence="9">
    <location>
        <begin position="6"/>
        <end position="27"/>
    </location>
</feature>
<feature type="transmembrane region" description="Helical" evidence="9">
    <location>
        <begin position="153"/>
        <end position="175"/>
    </location>
</feature>
<evidence type="ECO:0000256" key="7">
    <source>
        <dbReference type="ARBA" id="ARBA00023136"/>
    </source>
</evidence>
<dbReference type="EMBL" id="JANUCT010000003">
    <property type="protein sequence ID" value="MCS3902460.1"/>
    <property type="molecule type" value="Genomic_DNA"/>
</dbReference>
<feature type="transmembrane region" description="Helical" evidence="9">
    <location>
        <begin position="116"/>
        <end position="133"/>
    </location>
</feature>
<dbReference type="InterPro" id="IPR001734">
    <property type="entry name" value="Na/solute_symporter"/>
</dbReference>
<dbReference type="Gene3D" id="1.20.1730.10">
    <property type="entry name" value="Sodium/glucose cotransporter"/>
    <property type="match status" value="1"/>
</dbReference>
<dbReference type="InterPro" id="IPR050277">
    <property type="entry name" value="Sodium:Solute_Symporter"/>
</dbReference>
<evidence type="ECO:0000256" key="9">
    <source>
        <dbReference type="SAM" id="Phobius"/>
    </source>
</evidence>
<comment type="caution">
    <text evidence="10">The sequence shown here is derived from an EMBL/GenBank/DDBJ whole genome shotgun (WGS) entry which is preliminary data.</text>
</comment>
<name>A0AAE3HHJ0_9GAMM</name>
<keyword evidence="11" id="KW-1185">Reference proteome</keyword>
<keyword evidence="4 9" id="KW-0812">Transmembrane</keyword>
<dbReference type="GO" id="GO:0005886">
    <property type="term" value="C:plasma membrane"/>
    <property type="evidence" value="ECO:0007669"/>
    <property type="project" value="TreeGrafter"/>
</dbReference>
<dbReference type="Proteomes" id="UP001204445">
    <property type="component" value="Unassembled WGS sequence"/>
</dbReference>